<dbReference type="SMART" id="SM00222">
    <property type="entry name" value="Sec7"/>
    <property type="match status" value="1"/>
</dbReference>
<evidence type="ECO:0000259" key="8">
    <source>
        <dbReference type="PROSITE" id="PS50190"/>
    </source>
</evidence>
<feature type="compositionally biased region" description="Basic and acidic residues" evidence="6">
    <location>
        <begin position="289"/>
        <end position="313"/>
    </location>
</feature>
<dbReference type="InterPro" id="IPR023394">
    <property type="entry name" value="Sec7_C_sf"/>
</dbReference>
<dbReference type="SUPFAM" id="SSF48371">
    <property type="entry name" value="ARM repeat"/>
    <property type="match status" value="1"/>
</dbReference>
<dbReference type="GO" id="GO:0005085">
    <property type="term" value="F:guanyl-nucleotide exchange factor activity"/>
    <property type="evidence" value="ECO:0007669"/>
    <property type="project" value="InterPro"/>
</dbReference>
<dbReference type="Pfam" id="PF16213">
    <property type="entry name" value="DCB"/>
    <property type="match status" value="1"/>
</dbReference>
<feature type="region of interest" description="Disordered" evidence="6">
    <location>
        <begin position="266"/>
        <end position="341"/>
    </location>
</feature>
<dbReference type="InterPro" id="IPR000904">
    <property type="entry name" value="Sec7_dom"/>
</dbReference>
<feature type="region of interest" description="Disordered" evidence="6">
    <location>
        <begin position="363"/>
        <end position="386"/>
    </location>
</feature>
<evidence type="ECO:0000256" key="6">
    <source>
        <dbReference type="SAM" id="MobiDB-lite"/>
    </source>
</evidence>
<dbReference type="GO" id="GO:0032012">
    <property type="term" value="P:regulation of ARF protein signal transduction"/>
    <property type="evidence" value="ECO:0007669"/>
    <property type="project" value="InterPro"/>
</dbReference>
<dbReference type="CDD" id="cd00171">
    <property type="entry name" value="Sec7"/>
    <property type="match status" value="1"/>
</dbReference>
<protein>
    <recommendedName>
        <fullName evidence="8">SEC7 domain-containing protein</fullName>
    </recommendedName>
</protein>
<dbReference type="InterPro" id="IPR016024">
    <property type="entry name" value="ARM-type_fold"/>
</dbReference>
<dbReference type="Pfam" id="PF23325">
    <property type="entry name" value="TPR_28"/>
    <property type="match status" value="1"/>
</dbReference>
<evidence type="ECO:0000313" key="9">
    <source>
        <dbReference type="EMBL" id="KAK0166292.1"/>
    </source>
</evidence>
<dbReference type="GO" id="GO:0005794">
    <property type="term" value="C:Golgi apparatus"/>
    <property type="evidence" value="ECO:0007669"/>
    <property type="project" value="UniProtKB-SubCell"/>
</dbReference>
<dbReference type="InterPro" id="IPR056604">
    <property type="entry name" value="GBF1-like_TPR"/>
</dbReference>
<dbReference type="Gene3D" id="1.10.220.20">
    <property type="match status" value="1"/>
</dbReference>
<feature type="compositionally biased region" description="Basic residues" evidence="6">
    <location>
        <begin position="227"/>
        <end position="240"/>
    </location>
</feature>
<feature type="compositionally biased region" description="Basic and acidic residues" evidence="6">
    <location>
        <begin position="322"/>
        <end position="338"/>
    </location>
</feature>
<sequence length="1824" mass="203627">MARTSCPGGGLYVIEDEVSLLMTAMRRGVRWSSHSHQDEDQDVLMKGLSTLKEALSDARHLSQLEPGVFLAPFLEIIRSEETTGPVTSLALAAVNKIISYGLIDHEHPAIGSCVEAVADAVTHARFVGTDASGDGVVLMRILQVLRALVLSSAGDHLSDESICEIMLSCFRICSETRLSELLRRTAEHCLRDMVQHLFVRLPKFADDTRVLPNMKKMRTNGIENSRPKSRKIKTHQKQKIKVNNDDIDDNEAKDLLSPIERVRADHLSTTPITPAGNIVDMQGSLDQGTPDKPEEEKNEEKGKVDDNKTEKSSENNSNECEESTKNEESNLEANKNEQESQIIEECGEKSSEIMENTEKSTIIDGSLTQSPSENQECQIGGEKSPELIQSPLGSVEDLSVDENTNIANELNIPKIKLNTDEQHIEEYINQQGVRFTPLQQLAPYGALCIRELFRFLISLCNPLDKLSTEVIIHLGLSLLQVALEISADALANFPSLLTLVKDELSRNIIILLSTERLSILAGDLQVAFLLFESQREHLKFQLEHYLRKLMEIVDSESNRISYEQRELALEAITRLWRIPGFPAELYLNYDCGLYSTNLYEELMELLSKNATALMGSMYSIQFISLDAIIMLIAGIEARCKGYKDLCKPSRHSASPNLPSRDELLTAKANKRWLAMGTKKFNENPRQGIAKLAEHGLLGAPGEIDPDRVAKLLRENPMLDKTAIADYISRKDNINILNSFVKTLELRNLRVDQALRMYLELFRLPGESPLITHLLEKFAEHWHDSNGRPFRSADAVFTLAYAVIMLNVDQHNREAKRQNNPMTPEQFKKNLKNCNDNTDFDQDMLDEIYNSIKNDEIVMPAEQTGLVKENYLWKVLLRRGEGPESIYLKVGNNGEFVDKELAERAWAPIISALCRAYDKAPDRALQRRVAQTFLWCAAISAHYSMSSDLDTLIVSLCKFTGLAVGGEPEQVVLHFGGSGRCQLAARTLFKITHLHGNGMRGSWKNIIDCMQTLYKVRLLPKILTDGEDFLDSSGKISLIREPTTPKPSAQGQGILSSLYSYIALDTARVPHPAEAAAKKRANDCIANCYLNQIIEESKFLQVDSLRSLIGALVSVNSHDEEISVFLLEILLEVTIQNRDRVMTIWPIVLAHMDGLLTTAARENHPYLLERVAVGMLRLAIRLLRGEEFAWTVLPPLMPLTHLPSATMPPLARQIGYGLFELLKTGAANIHSSDDWRVIFSLLECAGAGALAPKQPPQPINAVLDESTIRSTSVLDQRPISPVPEWVLVSPTGTEAPLPVAADTIVLDRDFLPHDSIALIKCCESLTFLVRDVAHVTPFNFELCIRCIRTFAEAVLQTPTKRIKVNQMANETPGYQQCPLQLLELMHTLHTRTAQIFHWWAEENGTSETVTLWPHAWRPLLQGIARLCCDSRRPVRAAAITYLQSTLLAHDLSQLSPVEWSQCLEQVLFPLLAQLLSPITSNDSIGLEETRVRVAMLLSKVFLHHLTPLLTLAGFLPLWLTVLDLMRAYMHADNSELLFEAIPESLKNMLLVMSSTEVLTPSSNLWEPTWRTINGFLPNLKEELFPTPPPAAPASPITSPTAPISLVEQEQPSFEGSIALQPEINQNYGQSILQNNPEHAANIPVLLPANNVVNNELPSNQLSSSVMLINQDQQLSVYSASITADSEIQIPPSLAIEAKEHQQVINLINQPPPSVSSPVAVQPTAQSFDFYRTVNVARDNSDIPSHLMGQQCHENIVEDSRDEVNQLQQEHGENIIEAQHFNPSKRQSPPPEDTMLPTLVGTTMFNSAAYFSEDPAADRLFVVTNP</sequence>
<keyword evidence="10" id="KW-1185">Reference proteome</keyword>
<keyword evidence="7" id="KW-0812">Transmembrane</keyword>
<dbReference type="Pfam" id="PF01369">
    <property type="entry name" value="Sec7"/>
    <property type="match status" value="1"/>
</dbReference>
<dbReference type="PANTHER" id="PTHR10663:SF388">
    <property type="entry name" value="GOLGI-SPECIFIC BREFELDIN A-RESISTANCE GUANINE NUCLEOTIDE EXCHANGE FACTOR 1"/>
    <property type="match status" value="1"/>
</dbReference>
<comment type="caution">
    <text evidence="9">The sequence shown here is derived from an EMBL/GenBank/DDBJ whole genome shotgun (WGS) entry which is preliminary data.</text>
</comment>
<evidence type="ECO:0000256" key="4">
    <source>
        <dbReference type="ARBA" id="ARBA00022927"/>
    </source>
</evidence>
<dbReference type="GO" id="GO:0010256">
    <property type="term" value="P:endomembrane system organization"/>
    <property type="evidence" value="ECO:0007669"/>
    <property type="project" value="UniProtKB-ARBA"/>
</dbReference>
<comment type="subcellular location">
    <subcellularLocation>
        <location evidence="2">Endoplasmic reticulum-Golgi intermediate compartment</location>
    </subcellularLocation>
    <subcellularLocation>
        <location evidence="1">Golgi apparatus</location>
        <location evidence="1">cis-Golgi network</location>
    </subcellularLocation>
</comment>
<evidence type="ECO:0000313" key="10">
    <source>
        <dbReference type="Proteomes" id="UP001168990"/>
    </source>
</evidence>
<evidence type="ECO:0000256" key="1">
    <source>
        <dbReference type="ARBA" id="ARBA00004222"/>
    </source>
</evidence>
<reference evidence="9" key="1">
    <citation type="journal article" date="2023" name="bioRxiv">
        <title>Scaffold-level genome assemblies of two parasitoid biocontrol wasps reveal the parthenogenesis mechanism and an associated novel virus.</title>
        <authorList>
            <person name="Inwood S."/>
            <person name="Skelly J."/>
            <person name="Guhlin J."/>
            <person name="Harrop T."/>
            <person name="Goldson S."/>
            <person name="Dearden P."/>
        </authorList>
    </citation>
    <scope>NUCLEOTIDE SEQUENCE</scope>
    <source>
        <strain evidence="9">Irish</strain>
        <tissue evidence="9">Whole body</tissue>
    </source>
</reference>
<keyword evidence="7" id="KW-0472">Membrane</keyword>
<keyword evidence="5" id="KW-0333">Golgi apparatus</keyword>
<feature type="region of interest" description="Disordered" evidence="6">
    <location>
        <begin position="215"/>
        <end position="250"/>
    </location>
</feature>
<keyword evidence="4" id="KW-0653">Protein transport</keyword>
<dbReference type="Gene3D" id="1.10.1000.11">
    <property type="entry name" value="Arf Nucleotide-binding Site Opener,domain 2"/>
    <property type="match status" value="1"/>
</dbReference>
<gene>
    <name evidence="9" type="ORF">PV328_004726</name>
</gene>
<organism evidence="9 10">
    <name type="scientific">Microctonus aethiopoides</name>
    <dbReference type="NCBI Taxonomy" id="144406"/>
    <lineage>
        <taxon>Eukaryota</taxon>
        <taxon>Metazoa</taxon>
        <taxon>Ecdysozoa</taxon>
        <taxon>Arthropoda</taxon>
        <taxon>Hexapoda</taxon>
        <taxon>Insecta</taxon>
        <taxon>Pterygota</taxon>
        <taxon>Neoptera</taxon>
        <taxon>Endopterygota</taxon>
        <taxon>Hymenoptera</taxon>
        <taxon>Apocrita</taxon>
        <taxon>Ichneumonoidea</taxon>
        <taxon>Braconidae</taxon>
        <taxon>Euphorinae</taxon>
        <taxon>Microctonus</taxon>
    </lineage>
</organism>
<feature type="compositionally biased region" description="Polar residues" evidence="6">
    <location>
        <begin position="366"/>
        <end position="377"/>
    </location>
</feature>
<evidence type="ECO:0000256" key="5">
    <source>
        <dbReference type="ARBA" id="ARBA00023034"/>
    </source>
</evidence>
<feature type="transmembrane region" description="Helical" evidence="7">
    <location>
        <begin position="1500"/>
        <end position="1520"/>
    </location>
</feature>
<dbReference type="InterPro" id="IPR035999">
    <property type="entry name" value="Sec7_dom_sf"/>
</dbReference>
<dbReference type="InterPro" id="IPR032629">
    <property type="entry name" value="DCB_dom"/>
</dbReference>
<dbReference type="InterPro" id="IPR032691">
    <property type="entry name" value="Mon2/Sec7/BIG1-like_HUS"/>
</dbReference>
<dbReference type="PROSITE" id="PS50190">
    <property type="entry name" value="SEC7"/>
    <property type="match status" value="1"/>
</dbReference>
<dbReference type="Pfam" id="PF12783">
    <property type="entry name" value="Sec7-like_HUS"/>
    <property type="match status" value="1"/>
</dbReference>
<reference evidence="9" key="2">
    <citation type="submission" date="2023-03" db="EMBL/GenBank/DDBJ databases">
        <authorList>
            <person name="Inwood S.N."/>
            <person name="Skelly J.G."/>
            <person name="Guhlin J."/>
            <person name="Harrop T.W.R."/>
            <person name="Goldson S.G."/>
            <person name="Dearden P.K."/>
        </authorList>
    </citation>
    <scope>NUCLEOTIDE SEQUENCE</scope>
    <source>
        <strain evidence="9">Irish</strain>
        <tissue evidence="9">Whole body</tissue>
    </source>
</reference>
<dbReference type="Proteomes" id="UP001168990">
    <property type="component" value="Unassembled WGS sequence"/>
</dbReference>
<keyword evidence="3" id="KW-0813">Transport</keyword>
<evidence type="ECO:0000256" key="2">
    <source>
        <dbReference type="ARBA" id="ARBA00004399"/>
    </source>
</evidence>
<feature type="domain" description="SEC7" evidence="8">
    <location>
        <begin position="662"/>
        <end position="854"/>
    </location>
</feature>
<dbReference type="GO" id="GO:0016197">
    <property type="term" value="P:endosomal transport"/>
    <property type="evidence" value="ECO:0007669"/>
    <property type="project" value="UniProtKB-ARBA"/>
</dbReference>
<dbReference type="GO" id="GO:0015031">
    <property type="term" value="P:protein transport"/>
    <property type="evidence" value="ECO:0007669"/>
    <property type="project" value="UniProtKB-KW"/>
</dbReference>
<dbReference type="EMBL" id="JAQQBS010001422">
    <property type="protein sequence ID" value="KAK0166292.1"/>
    <property type="molecule type" value="Genomic_DNA"/>
</dbReference>
<dbReference type="FunFam" id="1.10.1000.11:FF:000007">
    <property type="entry name" value="Golgi-specific brefeldin A-resistance guanine nucleotide exchange factor 1"/>
    <property type="match status" value="1"/>
</dbReference>
<keyword evidence="7" id="KW-1133">Transmembrane helix</keyword>
<evidence type="ECO:0000256" key="7">
    <source>
        <dbReference type="SAM" id="Phobius"/>
    </source>
</evidence>
<evidence type="ECO:0000256" key="3">
    <source>
        <dbReference type="ARBA" id="ARBA00022448"/>
    </source>
</evidence>
<dbReference type="SUPFAM" id="SSF48425">
    <property type="entry name" value="Sec7 domain"/>
    <property type="match status" value="1"/>
</dbReference>
<name>A0AA39FB42_9HYME</name>
<dbReference type="GO" id="GO:0005793">
    <property type="term" value="C:endoplasmic reticulum-Golgi intermediate compartment"/>
    <property type="evidence" value="ECO:0007669"/>
    <property type="project" value="UniProtKB-SubCell"/>
</dbReference>
<proteinExistence type="predicted"/>
<dbReference type="PANTHER" id="PTHR10663">
    <property type="entry name" value="GUANYL-NUCLEOTIDE EXCHANGE FACTOR"/>
    <property type="match status" value="1"/>
</dbReference>
<accession>A0AA39FB42</accession>